<accession>A0A9W6SZN4</accession>
<evidence type="ECO:0000313" key="4">
    <source>
        <dbReference type="Proteomes" id="UP001165120"/>
    </source>
</evidence>
<evidence type="ECO:0000313" key="3">
    <source>
        <dbReference type="EMBL" id="GME71039.1"/>
    </source>
</evidence>
<comment type="caution">
    <text evidence="3">The sequence shown here is derived from an EMBL/GenBank/DDBJ whole genome shotgun (WGS) entry which is preliminary data.</text>
</comment>
<evidence type="ECO:0000256" key="1">
    <source>
        <dbReference type="SAM" id="MobiDB-lite"/>
    </source>
</evidence>
<keyword evidence="4" id="KW-1185">Reference proteome</keyword>
<organism evidence="3 4">
    <name type="scientific">Candida boidinii</name>
    <name type="common">Yeast</name>
    <dbReference type="NCBI Taxonomy" id="5477"/>
    <lineage>
        <taxon>Eukaryota</taxon>
        <taxon>Fungi</taxon>
        <taxon>Dikarya</taxon>
        <taxon>Ascomycota</taxon>
        <taxon>Saccharomycotina</taxon>
        <taxon>Pichiomycetes</taxon>
        <taxon>Pichiales</taxon>
        <taxon>Pichiaceae</taxon>
        <taxon>Ogataea</taxon>
        <taxon>Ogataea/Candida clade</taxon>
    </lineage>
</organism>
<evidence type="ECO:0000256" key="2">
    <source>
        <dbReference type="SAM" id="Phobius"/>
    </source>
</evidence>
<reference evidence="3" key="1">
    <citation type="submission" date="2023-04" db="EMBL/GenBank/DDBJ databases">
        <title>Candida boidinii NBRC 10035.</title>
        <authorList>
            <person name="Ichikawa N."/>
            <person name="Sato H."/>
            <person name="Tonouchi N."/>
        </authorList>
    </citation>
    <scope>NUCLEOTIDE SEQUENCE</scope>
    <source>
        <strain evidence="3">NBRC 10035</strain>
    </source>
</reference>
<feature type="region of interest" description="Disordered" evidence="1">
    <location>
        <begin position="1"/>
        <end position="49"/>
    </location>
</feature>
<sequence length="146" mass="17114">MTRDFQNSRNIEHTVDVTYDSYDQGEQQQSHQQQQQQEQQQNELNEIPLPPSQQLKALHYYDSFNSVDTKFSEYSSDYDENKKSKDSSAYFNSIISPQLTAVNNLDHLHTLAENPKEMEKKMMTYLIIPMVVGELIPIYLVLFLVF</sequence>
<gene>
    <name evidence="3" type="ORF">Cboi02_000305700</name>
</gene>
<dbReference type="Proteomes" id="UP001165120">
    <property type="component" value="Unassembled WGS sequence"/>
</dbReference>
<feature type="compositionally biased region" description="Low complexity" evidence="1">
    <location>
        <begin position="24"/>
        <end position="41"/>
    </location>
</feature>
<proteinExistence type="predicted"/>
<feature type="transmembrane region" description="Helical" evidence="2">
    <location>
        <begin position="125"/>
        <end position="145"/>
    </location>
</feature>
<keyword evidence="2" id="KW-0472">Membrane</keyword>
<dbReference type="AlphaFoldDB" id="A0A9W6SZN4"/>
<keyword evidence="2" id="KW-1133">Transmembrane helix</keyword>
<dbReference type="EMBL" id="BSXN01000996">
    <property type="protein sequence ID" value="GME71039.1"/>
    <property type="molecule type" value="Genomic_DNA"/>
</dbReference>
<keyword evidence="2" id="KW-0812">Transmembrane</keyword>
<protein>
    <submittedName>
        <fullName evidence="3">Unnamed protein product</fullName>
    </submittedName>
</protein>
<name>A0A9W6SZN4_CANBO</name>